<evidence type="ECO:0000259" key="7">
    <source>
        <dbReference type="Pfam" id="PF01077"/>
    </source>
</evidence>
<gene>
    <name evidence="9" type="ORF">SAMN04488052_10612</name>
</gene>
<evidence type="ECO:0000256" key="1">
    <source>
        <dbReference type="ARBA" id="ARBA00022485"/>
    </source>
</evidence>
<reference evidence="9 10" key="1">
    <citation type="submission" date="2016-10" db="EMBL/GenBank/DDBJ databases">
        <authorList>
            <person name="de Groot N.N."/>
        </authorList>
    </citation>
    <scope>NUCLEOTIDE SEQUENCE [LARGE SCALE GENOMIC DNA]</scope>
    <source>
        <strain evidence="9 10">CGMCC 1.6291</strain>
    </source>
</reference>
<evidence type="ECO:0000256" key="6">
    <source>
        <dbReference type="ARBA" id="ARBA00023014"/>
    </source>
</evidence>
<dbReference type="Proteomes" id="UP000199657">
    <property type="component" value="Unassembled WGS sequence"/>
</dbReference>
<dbReference type="GO" id="GO:0046872">
    <property type="term" value="F:metal ion binding"/>
    <property type="evidence" value="ECO:0007669"/>
    <property type="project" value="UniProtKB-KW"/>
</dbReference>
<proteinExistence type="predicted"/>
<evidence type="ECO:0000313" key="9">
    <source>
        <dbReference type="EMBL" id="SEO99805.1"/>
    </source>
</evidence>
<evidence type="ECO:0000256" key="5">
    <source>
        <dbReference type="ARBA" id="ARBA00023004"/>
    </source>
</evidence>
<dbReference type="EMBL" id="FOEG01000006">
    <property type="protein sequence ID" value="SEO99805.1"/>
    <property type="molecule type" value="Genomic_DNA"/>
</dbReference>
<dbReference type="GO" id="GO:0020037">
    <property type="term" value="F:heme binding"/>
    <property type="evidence" value="ECO:0007669"/>
    <property type="project" value="InterPro"/>
</dbReference>
<dbReference type="AlphaFoldDB" id="A0A1H8U9F7"/>
<dbReference type="STRING" id="406100.SAMN04488052_10612"/>
<accession>A0A1H8U9F7</accession>
<organism evidence="9 10">
    <name type="scientific">Aquisalimonas asiatica</name>
    <dbReference type="NCBI Taxonomy" id="406100"/>
    <lineage>
        <taxon>Bacteria</taxon>
        <taxon>Pseudomonadati</taxon>
        <taxon>Pseudomonadota</taxon>
        <taxon>Gammaproteobacteria</taxon>
        <taxon>Chromatiales</taxon>
        <taxon>Ectothiorhodospiraceae</taxon>
        <taxon>Aquisalimonas</taxon>
    </lineage>
</organism>
<keyword evidence="5" id="KW-0408">Iron</keyword>
<keyword evidence="3" id="KW-0479">Metal-binding</keyword>
<dbReference type="GO" id="GO:0051539">
    <property type="term" value="F:4 iron, 4 sulfur cluster binding"/>
    <property type="evidence" value="ECO:0007669"/>
    <property type="project" value="UniProtKB-KW"/>
</dbReference>
<dbReference type="InterPro" id="IPR012798">
    <property type="entry name" value="Cbl_synth_CobG-like"/>
</dbReference>
<dbReference type="InterPro" id="IPR045854">
    <property type="entry name" value="NO2/SO3_Rdtase_4Fe4S_sf"/>
</dbReference>
<dbReference type="SUPFAM" id="SSF55124">
    <property type="entry name" value="Nitrite/Sulfite reductase N-terminal domain-like"/>
    <property type="match status" value="2"/>
</dbReference>
<dbReference type="Gene3D" id="3.90.480.10">
    <property type="entry name" value="Sulfite Reductase Hemoprotein,Domain 2"/>
    <property type="match status" value="1"/>
</dbReference>
<evidence type="ECO:0000313" key="10">
    <source>
        <dbReference type="Proteomes" id="UP000199657"/>
    </source>
</evidence>
<dbReference type="OrthoDB" id="7459360at2"/>
<keyword evidence="1" id="KW-0004">4Fe-4S</keyword>
<feature type="domain" description="Nitrite/Sulfite reductase ferredoxin-like" evidence="8">
    <location>
        <begin position="22"/>
        <end position="87"/>
    </location>
</feature>
<dbReference type="Pfam" id="PF03460">
    <property type="entry name" value="NIR_SIR_ferr"/>
    <property type="match status" value="2"/>
</dbReference>
<dbReference type="InterPro" id="IPR006067">
    <property type="entry name" value="NO2/SO3_Rdtase_4Fe4S_dom"/>
</dbReference>
<keyword evidence="2" id="KW-0349">Heme</keyword>
<feature type="domain" description="Nitrite/sulphite reductase 4Fe-4S" evidence="7">
    <location>
        <begin position="99"/>
        <end position="199"/>
    </location>
</feature>
<dbReference type="InterPro" id="IPR051329">
    <property type="entry name" value="NIR_SIR_4Fe-4S"/>
</dbReference>
<dbReference type="Gene3D" id="3.30.413.10">
    <property type="entry name" value="Sulfite Reductase Hemoprotein, domain 1"/>
    <property type="match status" value="2"/>
</dbReference>
<dbReference type="InterPro" id="IPR036136">
    <property type="entry name" value="Nit/Sulf_reduc_fer-like_dom_sf"/>
</dbReference>
<dbReference type="PANTHER" id="PTHR32439">
    <property type="entry name" value="FERREDOXIN--NITRITE REDUCTASE, CHLOROPLASTIC"/>
    <property type="match status" value="1"/>
</dbReference>
<sequence length="463" mass="46822">MSGARANHNGAVRGACPGVAAPMASGDGLLLRLRHPIGGWTPAQVGAVAQVAEEYGNGALELTVRGNLQLRGVRPATLTGAQNALVAAGVADSDPDREAVRNVLAAPATDLDPDAVTDITPVARAVADGIAADTALHRLPAKTGVVVDGGGVTGIACVHADLRLDAVTCDHGGLRYRLSIGGRGADAVPLGRVAPEQAAVAARRVLARLLDDDPPRRMAAALAERGVAPFQDALAELAEPAGTVPVPAVGPPAPGVAPHGAWVHAAFPFGALNAAQLRQLAVVAERHAATGGTPTLRLTPWRSVLLAGVGVAALEPLAALGVITEPADPRLGLGACVGAPGCASGTTATRNDALVLEAAMPALLAAGERLHVSGCGKGCGAPACAAVMLVADGEHYAVTLSGGIAAAPDWPAAPLAVVHRRLMALDAVFARERQTPQETLNDLINRLGRDGVVRRVEEEDWHA</sequence>
<keyword evidence="6" id="KW-0411">Iron-sulfur</keyword>
<evidence type="ECO:0000256" key="2">
    <source>
        <dbReference type="ARBA" id="ARBA00022617"/>
    </source>
</evidence>
<dbReference type="GO" id="GO:0016491">
    <property type="term" value="F:oxidoreductase activity"/>
    <property type="evidence" value="ECO:0007669"/>
    <property type="project" value="UniProtKB-KW"/>
</dbReference>
<dbReference type="InterPro" id="IPR005117">
    <property type="entry name" value="NiRdtase/SiRdtase_haem-b_fer"/>
</dbReference>
<dbReference type="RefSeq" id="WP_091644649.1">
    <property type="nucleotide sequence ID" value="NZ_FOEG01000006.1"/>
</dbReference>
<dbReference type="SUPFAM" id="SSF56014">
    <property type="entry name" value="Nitrite and sulphite reductase 4Fe-4S domain-like"/>
    <property type="match status" value="2"/>
</dbReference>
<dbReference type="Pfam" id="PF01077">
    <property type="entry name" value="NIR_SIR"/>
    <property type="match status" value="1"/>
</dbReference>
<feature type="domain" description="Nitrite/Sulfite reductase ferredoxin-like" evidence="8">
    <location>
        <begin position="262"/>
        <end position="319"/>
    </location>
</feature>
<evidence type="ECO:0000256" key="3">
    <source>
        <dbReference type="ARBA" id="ARBA00022723"/>
    </source>
</evidence>
<keyword evidence="10" id="KW-1185">Reference proteome</keyword>
<protein>
    <submittedName>
        <fullName evidence="9">Precorrin-3B synthase</fullName>
    </submittedName>
</protein>
<evidence type="ECO:0000259" key="8">
    <source>
        <dbReference type="Pfam" id="PF03460"/>
    </source>
</evidence>
<dbReference type="PANTHER" id="PTHR32439:SF9">
    <property type="entry name" value="BLR3264 PROTEIN"/>
    <property type="match status" value="1"/>
</dbReference>
<evidence type="ECO:0000256" key="4">
    <source>
        <dbReference type="ARBA" id="ARBA00023002"/>
    </source>
</evidence>
<dbReference type="NCBIfam" id="TIGR02435">
    <property type="entry name" value="CobG"/>
    <property type="match status" value="1"/>
</dbReference>
<keyword evidence="4" id="KW-0560">Oxidoreductase</keyword>
<name>A0A1H8U9F7_9GAMM</name>